<sequence length="439" mass="48748">MSLSDEVKIAVLALLREQLETVRSLTNPPPTSVPNVFVGPYTNLTATVASPSQSLLSSFPEVEAATIASIINHEFEAHDLYKLDPKSRDKTEGQILSLRGGSLTNSAFKDYKSLSSVAVPLSTYFSIILVHAEPTARVSNMAVDFFRYNSHLIKISDEYEWAAVVAYHMAFFDKRRREMQLGDYSGWGRIDVELQGEHLHGGNSAVANKPVEAAKERGSNVEVAMEEVDAPQIDTGADAEADEKSRRPRTERELSAAVTIQQAYRRYRGRCSPPPDATVAPCREYYKQALAESSSIRWKSRRYKLLFLGAVPHAMVCFNSIDAWGTAYKRWVSNMIDRNSGMALRNAQAELIRILQFLDSAQRLKSNLEPQSKLHIKGDIVQLKNDVRDLQDLIARISVAYPVTYGPYPPLFDEVNDDLQAVVQSVIVGPVKAAAAANS</sequence>
<evidence type="ECO:0000256" key="1">
    <source>
        <dbReference type="SAM" id="MobiDB-lite"/>
    </source>
</evidence>
<proteinExistence type="predicted"/>
<name>A0ABR3EYG5_9AGAR</name>
<reference evidence="2 3" key="1">
    <citation type="submission" date="2024-02" db="EMBL/GenBank/DDBJ databases">
        <title>A draft genome for the cacao thread blight pathogen Marasmius crinis-equi.</title>
        <authorList>
            <person name="Cohen S.P."/>
            <person name="Baruah I.K."/>
            <person name="Amoako-Attah I."/>
            <person name="Bukari Y."/>
            <person name="Meinhardt L.W."/>
            <person name="Bailey B.A."/>
        </authorList>
    </citation>
    <scope>NUCLEOTIDE SEQUENCE [LARGE SCALE GENOMIC DNA]</scope>
    <source>
        <strain evidence="2 3">GH-76</strain>
    </source>
</reference>
<accession>A0ABR3EYG5</accession>
<dbReference type="Proteomes" id="UP001465976">
    <property type="component" value="Unassembled WGS sequence"/>
</dbReference>
<organism evidence="2 3">
    <name type="scientific">Marasmius crinis-equi</name>
    <dbReference type="NCBI Taxonomy" id="585013"/>
    <lineage>
        <taxon>Eukaryota</taxon>
        <taxon>Fungi</taxon>
        <taxon>Dikarya</taxon>
        <taxon>Basidiomycota</taxon>
        <taxon>Agaricomycotina</taxon>
        <taxon>Agaricomycetes</taxon>
        <taxon>Agaricomycetidae</taxon>
        <taxon>Agaricales</taxon>
        <taxon>Marasmiineae</taxon>
        <taxon>Marasmiaceae</taxon>
        <taxon>Marasmius</taxon>
    </lineage>
</organism>
<keyword evidence="3" id="KW-1185">Reference proteome</keyword>
<feature type="compositionally biased region" description="Basic and acidic residues" evidence="1">
    <location>
        <begin position="242"/>
        <end position="252"/>
    </location>
</feature>
<gene>
    <name evidence="2" type="ORF">V5O48_014024</name>
</gene>
<evidence type="ECO:0000313" key="3">
    <source>
        <dbReference type="Proteomes" id="UP001465976"/>
    </source>
</evidence>
<comment type="caution">
    <text evidence="2">The sequence shown here is derived from an EMBL/GenBank/DDBJ whole genome shotgun (WGS) entry which is preliminary data.</text>
</comment>
<evidence type="ECO:0000313" key="2">
    <source>
        <dbReference type="EMBL" id="KAL0567967.1"/>
    </source>
</evidence>
<feature type="region of interest" description="Disordered" evidence="1">
    <location>
        <begin position="232"/>
        <end position="252"/>
    </location>
</feature>
<dbReference type="EMBL" id="JBAHYK010001452">
    <property type="protein sequence ID" value="KAL0567967.1"/>
    <property type="molecule type" value="Genomic_DNA"/>
</dbReference>
<protein>
    <submittedName>
        <fullName evidence="2">Uncharacterized protein</fullName>
    </submittedName>
</protein>